<comment type="caution">
    <text evidence="2">The sequence shown here is derived from an EMBL/GenBank/DDBJ whole genome shotgun (WGS) entry which is preliminary data.</text>
</comment>
<proteinExistence type="predicted"/>
<dbReference type="RefSeq" id="WP_371567821.1">
    <property type="nucleotide sequence ID" value="NZ_JASMRN010000002.1"/>
</dbReference>
<organism evidence="2 3">
    <name type="scientific">Flavobacterium frigidarium</name>
    <dbReference type="NCBI Taxonomy" id="99286"/>
    <lineage>
        <taxon>Bacteria</taxon>
        <taxon>Pseudomonadati</taxon>
        <taxon>Bacteroidota</taxon>
        <taxon>Flavobacteriia</taxon>
        <taxon>Flavobacteriales</taxon>
        <taxon>Flavobacteriaceae</taxon>
        <taxon>Flavobacterium</taxon>
    </lineage>
</organism>
<gene>
    <name evidence="2" type="ORF">QO192_02845</name>
</gene>
<keyword evidence="1" id="KW-1133">Transmembrane helix</keyword>
<evidence type="ECO:0008006" key="4">
    <source>
        <dbReference type="Google" id="ProtNLM"/>
    </source>
</evidence>
<evidence type="ECO:0000313" key="3">
    <source>
        <dbReference type="Proteomes" id="UP001568894"/>
    </source>
</evidence>
<keyword evidence="1" id="KW-0472">Membrane</keyword>
<dbReference type="Gene3D" id="1.20.120.1490">
    <property type="match status" value="1"/>
</dbReference>
<reference evidence="2 3" key="1">
    <citation type="submission" date="2023-05" db="EMBL/GenBank/DDBJ databases">
        <title>Adaptations of aquatic viruses from atmosphere-close ecosystems of the Central Arctic Ocean.</title>
        <authorList>
            <person name="Rahlff J."/>
            <person name="Holmfeldt K."/>
        </authorList>
    </citation>
    <scope>NUCLEOTIDE SEQUENCE [LARGE SCALE GENOMIC DNA]</scope>
    <source>
        <strain evidence="2 3">Arc14</strain>
    </source>
</reference>
<keyword evidence="1" id="KW-0812">Transmembrane</keyword>
<keyword evidence="3" id="KW-1185">Reference proteome</keyword>
<dbReference type="Proteomes" id="UP001568894">
    <property type="component" value="Unassembled WGS sequence"/>
</dbReference>
<protein>
    <recommendedName>
        <fullName evidence="4">Heavy-metal resistance</fullName>
    </recommendedName>
</protein>
<dbReference type="EMBL" id="JASMRN010000002">
    <property type="protein sequence ID" value="MEZ7514214.1"/>
    <property type="molecule type" value="Genomic_DNA"/>
</dbReference>
<evidence type="ECO:0000256" key="1">
    <source>
        <dbReference type="SAM" id="Phobius"/>
    </source>
</evidence>
<feature type="transmembrane region" description="Helical" evidence="1">
    <location>
        <begin position="6"/>
        <end position="28"/>
    </location>
</feature>
<accession>A0ABV4K976</accession>
<evidence type="ECO:0000313" key="2">
    <source>
        <dbReference type="EMBL" id="MEZ7514214.1"/>
    </source>
</evidence>
<name>A0ABV4K976_9FLAO</name>
<sequence>MNKIKVLTFSVIALVILNLGMILFFMIIKPREFKNQKNGSRLFIVEKLHFDEPQKKQFRVLIEQHITKIKRYESTILSTKEVLYLQLSQAKIDLKAKDSLIAVLGNMQKKVETARFEHFKAIKSICNTPQQKEDFNNLTIELAQKIGEPNPISKK</sequence>